<dbReference type="SUPFAM" id="SSF51658">
    <property type="entry name" value="Xylose isomerase-like"/>
    <property type="match status" value="1"/>
</dbReference>
<accession>A0A7Z0D3P7</accession>
<dbReference type="InterPro" id="IPR036237">
    <property type="entry name" value="Xyl_isomerase-like_sf"/>
</dbReference>
<dbReference type="InterPro" id="IPR013022">
    <property type="entry name" value="Xyl_isomerase-like_TIM-brl"/>
</dbReference>
<sequence length="285" mass="32103">MKIALDPTPFHRSHSLLELPGVVAEMGYEYLEMSPHADFIPFYGHPKADDATVRAFRKACDDAGVGICSVLPVLRWSGPDEDAREAAVRYWKRAIQITVDLGVPVMNSEFSGRPERAEESERAFFRSMEELLPIIEREGIDLRIEPHPDDFVEEGHAALRLIRALNSDHVGFLYCTPHTFHMQSDPLGIMRDAGPLLRQVHLADSFDHRRSSGLRYIVNPPGSTARVHQHLNIGDGDVNWDEAFSGLREIGFDGTLVSSVFAEEENAAESSRYQLRQIRERTAAR</sequence>
<dbReference type="PANTHER" id="PTHR12110">
    <property type="entry name" value="HYDROXYPYRUVATE ISOMERASE"/>
    <property type="match status" value="1"/>
</dbReference>
<protein>
    <submittedName>
        <fullName evidence="3">Myo-inositol catabolism protein IolH</fullName>
    </submittedName>
</protein>
<evidence type="ECO:0000256" key="1">
    <source>
        <dbReference type="ARBA" id="ARBA00023277"/>
    </source>
</evidence>
<gene>
    <name evidence="3" type="ORF">BJY26_002613</name>
</gene>
<dbReference type="EMBL" id="JACBZP010000001">
    <property type="protein sequence ID" value="NYI68307.1"/>
    <property type="molecule type" value="Genomic_DNA"/>
</dbReference>
<dbReference type="RefSeq" id="WP_179428670.1">
    <property type="nucleotide sequence ID" value="NZ_JACBZP010000001.1"/>
</dbReference>
<dbReference type="Pfam" id="PF01261">
    <property type="entry name" value="AP_endonuc_2"/>
    <property type="match status" value="1"/>
</dbReference>
<name>A0A7Z0D3P7_9MICO</name>
<feature type="domain" description="Xylose isomerase-like TIM barrel" evidence="2">
    <location>
        <begin position="23"/>
        <end position="273"/>
    </location>
</feature>
<dbReference type="Proteomes" id="UP000539111">
    <property type="component" value="Unassembled WGS sequence"/>
</dbReference>
<comment type="caution">
    <text evidence="3">The sequence shown here is derived from an EMBL/GenBank/DDBJ whole genome shotgun (WGS) entry which is preliminary data.</text>
</comment>
<dbReference type="AlphaFoldDB" id="A0A7Z0D3P7"/>
<keyword evidence="1" id="KW-0119">Carbohydrate metabolism</keyword>
<evidence type="ECO:0000313" key="4">
    <source>
        <dbReference type="Proteomes" id="UP000539111"/>
    </source>
</evidence>
<evidence type="ECO:0000313" key="3">
    <source>
        <dbReference type="EMBL" id="NYI68307.1"/>
    </source>
</evidence>
<proteinExistence type="predicted"/>
<organism evidence="3 4">
    <name type="scientific">Spelaeicoccus albus</name>
    <dbReference type="NCBI Taxonomy" id="1280376"/>
    <lineage>
        <taxon>Bacteria</taxon>
        <taxon>Bacillati</taxon>
        <taxon>Actinomycetota</taxon>
        <taxon>Actinomycetes</taxon>
        <taxon>Micrococcales</taxon>
        <taxon>Brevibacteriaceae</taxon>
        <taxon>Spelaeicoccus</taxon>
    </lineage>
</organism>
<reference evidence="3 4" key="1">
    <citation type="submission" date="2020-07" db="EMBL/GenBank/DDBJ databases">
        <title>Sequencing the genomes of 1000 actinobacteria strains.</title>
        <authorList>
            <person name="Klenk H.-P."/>
        </authorList>
    </citation>
    <scope>NUCLEOTIDE SEQUENCE [LARGE SCALE GENOMIC DNA]</scope>
    <source>
        <strain evidence="3 4">DSM 26341</strain>
    </source>
</reference>
<dbReference type="PANTHER" id="PTHR12110:SF21">
    <property type="entry name" value="XYLOSE ISOMERASE-LIKE TIM BARREL DOMAIN-CONTAINING PROTEIN"/>
    <property type="match status" value="1"/>
</dbReference>
<evidence type="ECO:0000259" key="2">
    <source>
        <dbReference type="Pfam" id="PF01261"/>
    </source>
</evidence>
<keyword evidence="4" id="KW-1185">Reference proteome</keyword>
<dbReference type="InterPro" id="IPR050312">
    <property type="entry name" value="IolE/XylAMocC-like"/>
</dbReference>
<dbReference type="Gene3D" id="3.20.20.150">
    <property type="entry name" value="Divalent-metal-dependent TIM barrel enzymes"/>
    <property type="match status" value="1"/>
</dbReference>